<comment type="similarity">
    <text evidence="1">Belongs to the AfsR/DnrI/RedD regulatory family.</text>
</comment>
<accession>A0A8J3T7D6</accession>
<dbReference type="PANTHER" id="PTHR47691">
    <property type="entry name" value="REGULATOR-RELATED"/>
    <property type="match status" value="1"/>
</dbReference>
<dbReference type="AlphaFoldDB" id="A0A8J3T7D6"/>
<dbReference type="CDD" id="cd15831">
    <property type="entry name" value="BTAD"/>
    <property type="match status" value="1"/>
</dbReference>
<dbReference type="GO" id="GO:0003677">
    <property type="term" value="F:DNA binding"/>
    <property type="evidence" value="ECO:0007669"/>
    <property type="project" value="UniProtKB-UniRule"/>
</dbReference>
<sequence>MRFGVLGPVTVWTDRGEAVAVPGLKVRALLADLLAHEGRVVSADRLVDDLWEDEPPANPAAALQVRVSQLRRALEDAEPGGKNLVVSRAPGYALRADPEAVDAVRFAELVRQDRPAEALELWRGTAFADFADAAFLQPVIARLEEARLAAVEDLAETRLAAGEPVDVAGLSELVARHPLRERLRAVQMKALYRAGRQSEALAGYGELRDRLTEELGLDPSPELARLYERILRQDPALSAGGERPVTNLPAAVGGLIGREEAMAEIGALLGTERLVTLVGPGGVGKTSLALEVARRAGDGCPGGAWLVELASYDRHTPSLAGAVLAALGVREDSAVPLDRLVEALRDRRLLLVLDNCEHVVDQAAELADALLRAVPGLRILATGREPLSVAGEVLWSVPALETPEGSELITVARSDAVRLFVARATASARGFTLDAGNAEAVAQLCRRLDGIPLALELAATRVRALGIRELVARLDDRFKLLAGFQRGAPARQQTLMAMIDWSWTLLTAPERAVLRRLAVHADGCTLEAAEEVCAEDGVDVLDQLARLVDRSLVVVVDGPSGVRYRLLESVAAYCLRRLEDAGEDGRVRRAHTGYYVALAVRAESHLRGGEQAHWMRRLDAEAANLRAALDAAPAADALRLVNALAWYWFLRGRLGEGRRALETALTAAGTPSAGASAGDEPVRERAAVEVREPAGGAGAGRAGESGAGRGGARVADPAAEFAADRAKARAWHAGFGLLLGEQVDWAPVLEDVADPADRARAQWFLGLAVPDTAASRALVDRALTTFHEVGDRWGVAAALSRHARDAFTLRDLEALERDGGRSAAMFRELGDRWGLLQATEWLGGLAETRGDYAEATRLFTEDLRMTEELGLWPDAVRRLAWLGWMAVHAGDYEPALDYCERALRLATEQGYREGRIFAEMGYGLAARRSGRLELAQKHLGRLLDGVPRDGEPQLFLPTVLVELGFVRRLRGDREGARGLFLEAFTAARKIGDPRTTAFTVESLAAVSSPPEGARLLGLADAARQAHGTPVTPMEEGEVRRITDEVRGALDEEAFAAAYALGREASFDGVI</sequence>
<protein>
    <submittedName>
        <fullName evidence="5">SARP family transcriptional regulator</fullName>
    </submittedName>
</protein>
<evidence type="ECO:0000256" key="1">
    <source>
        <dbReference type="ARBA" id="ARBA00005820"/>
    </source>
</evidence>
<dbReference type="SMART" id="SM00862">
    <property type="entry name" value="Trans_reg_C"/>
    <property type="match status" value="1"/>
</dbReference>
<dbReference type="PRINTS" id="PR00364">
    <property type="entry name" value="DISEASERSIST"/>
</dbReference>
<dbReference type="SUPFAM" id="SSF46894">
    <property type="entry name" value="C-terminal effector domain of the bipartite response regulators"/>
    <property type="match status" value="1"/>
</dbReference>
<dbReference type="RefSeq" id="WP_203879797.1">
    <property type="nucleotide sequence ID" value="NZ_BOOK01000072.1"/>
</dbReference>
<evidence type="ECO:0000256" key="2">
    <source>
        <dbReference type="ARBA" id="ARBA00023125"/>
    </source>
</evidence>
<keyword evidence="2 3" id="KW-0238">DNA-binding</keyword>
<dbReference type="Gene3D" id="3.40.50.300">
    <property type="entry name" value="P-loop containing nucleotide triphosphate hydrolases"/>
    <property type="match status" value="1"/>
</dbReference>
<dbReference type="PANTHER" id="PTHR47691:SF3">
    <property type="entry name" value="HTH-TYPE TRANSCRIPTIONAL REGULATOR RV0890C-RELATED"/>
    <property type="match status" value="1"/>
</dbReference>
<organism evidence="5 6">
    <name type="scientific">Planobispora takensis</name>
    <dbReference type="NCBI Taxonomy" id="1367882"/>
    <lineage>
        <taxon>Bacteria</taxon>
        <taxon>Bacillati</taxon>
        <taxon>Actinomycetota</taxon>
        <taxon>Actinomycetes</taxon>
        <taxon>Streptosporangiales</taxon>
        <taxon>Streptosporangiaceae</taxon>
        <taxon>Planobispora</taxon>
    </lineage>
</organism>
<dbReference type="SUPFAM" id="SSF52540">
    <property type="entry name" value="P-loop containing nucleoside triphosphate hydrolases"/>
    <property type="match status" value="1"/>
</dbReference>
<dbReference type="InterPro" id="IPR001867">
    <property type="entry name" value="OmpR/PhoB-type_DNA-bd"/>
</dbReference>
<keyword evidence="6" id="KW-1185">Reference proteome</keyword>
<dbReference type="InterPro" id="IPR036388">
    <property type="entry name" value="WH-like_DNA-bd_sf"/>
</dbReference>
<dbReference type="SMART" id="SM01043">
    <property type="entry name" value="BTAD"/>
    <property type="match status" value="1"/>
</dbReference>
<dbReference type="Pfam" id="PF03704">
    <property type="entry name" value="BTAD"/>
    <property type="match status" value="1"/>
</dbReference>
<feature type="DNA-binding region" description="OmpR/PhoB-type" evidence="3">
    <location>
        <begin position="1"/>
        <end position="96"/>
    </location>
</feature>
<comment type="caution">
    <text evidence="5">The sequence shown here is derived from an EMBL/GenBank/DDBJ whole genome shotgun (WGS) entry which is preliminary data.</text>
</comment>
<dbReference type="GO" id="GO:0000160">
    <property type="term" value="P:phosphorelay signal transduction system"/>
    <property type="evidence" value="ECO:0007669"/>
    <property type="project" value="InterPro"/>
</dbReference>
<evidence type="ECO:0000256" key="3">
    <source>
        <dbReference type="PROSITE-ProRule" id="PRU01091"/>
    </source>
</evidence>
<dbReference type="Pfam" id="PF13401">
    <property type="entry name" value="AAA_22"/>
    <property type="match status" value="1"/>
</dbReference>
<evidence type="ECO:0000313" key="6">
    <source>
        <dbReference type="Proteomes" id="UP000634476"/>
    </source>
</evidence>
<gene>
    <name evidence="5" type="ORF">Pta02_76030</name>
</gene>
<reference evidence="5" key="1">
    <citation type="submission" date="2021-01" db="EMBL/GenBank/DDBJ databases">
        <title>Whole genome shotgun sequence of Planobispora takensis NBRC 109077.</title>
        <authorList>
            <person name="Komaki H."/>
            <person name="Tamura T."/>
        </authorList>
    </citation>
    <scope>NUCLEOTIDE SEQUENCE</scope>
    <source>
        <strain evidence="5">NBRC 109077</strain>
    </source>
</reference>
<dbReference type="InterPro" id="IPR005158">
    <property type="entry name" value="BTAD"/>
</dbReference>
<dbReference type="InterPro" id="IPR027417">
    <property type="entry name" value="P-loop_NTPase"/>
</dbReference>
<dbReference type="Gene3D" id="1.10.10.10">
    <property type="entry name" value="Winged helix-like DNA-binding domain superfamily/Winged helix DNA-binding domain"/>
    <property type="match status" value="1"/>
</dbReference>
<dbReference type="InterPro" id="IPR011990">
    <property type="entry name" value="TPR-like_helical_dom_sf"/>
</dbReference>
<dbReference type="InterPro" id="IPR016032">
    <property type="entry name" value="Sig_transdc_resp-reg_C-effctor"/>
</dbReference>
<dbReference type="Pfam" id="PF00486">
    <property type="entry name" value="Trans_reg_C"/>
    <property type="match status" value="1"/>
</dbReference>
<dbReference type="InterPro" id="IPR058852">
    <property type="entry name" value="HTH_77"/>
</dbReference>
<dbReference type="SUPFAM" id="SSF48452">
    <property type="entry name" value="TPR-like"/>
    <property type="match status" value="2"/>
</dbReference>
<dbReference type="EMBL" id="BOOK01000072">
    <property type="protein sequence ID" value="GII05595.1"/>
    <property type="molecule type" value="Genomic_DNA"/>
</dbReference>
<name>A0A8J3T7D6_9ACTN</name>
<feature type="domain" description="OmpR/PhoB-type" evidence="4">
    <location>
        <begin position="1"/>
        <end position="96"/>
    </location>
</feature>
<evidence type="ECO:0000313" key="5">
    <source>
        <dbReference type="EMBL" id="GII05595.1"/>
    </source>
</evidence>
<dbReference type="PROSITE" id="PS51755">
    <property type="entry name" value="OMPR_PHOB"/>
    <property type="match status" value="1"/>
</dbReference>
<dbReference type="GO" id="GO:0006355">
    <property type="term" value="P:regulation of DNA-templated transcription"/>
    <property type="evidence" value="ECO:0007669"/>
    <property type="project" value="InterPro"/>
</dbReference>
<dbReference type="Gene3D" id="1.25.40.10">
    <property type="entry name" value="Tetratricopeptide repeat domain"/>
    <property type="match status" value="2"/>
</dbReference>
<evidence type="ECO:0000259" key="4">
    <source>
        <dbReference type="PROSITE" id="PS51755"/>
    </source>
</evidence>
<dbReference type="Proteomes" id="UP000634476">
    <property type="component" value="Unassembled WGS sequence"/>
</dbReference>
<dbReference type="GO" id="GO:0016887">
    <property type="term" value="F:ATP hydrolysis activity"/>
    <property type="evidence" value="ECO:0007669"/>
    <property type="project" value="InterPro"/>
</dbReference>
<dbReference type="InterPro" id="IPR049945">
    <property type="entry name" value="AAA_22"/>
</dbReference>
<proteinExistence type="inferred from homology"/>
<dbReference type="Pfam" id="PF25872">
    <property type="entry name" value="HTH_77"/>
    <property type="match status" value="1"/>
</dbReference>